<proteinExistence type="predicted"/>
<comment type="caution">
    <text evidence="1">The sequence shown here is derived from an EMBL/GenBank/DDBJ whole genome shotgun (WGS) entry which is preliminary data.</text>
</comment>
<dbReference type="EMBL" id="JBHLWK010000004">
    <property type="protein sequence ID" value="MFC0202923.1"/>
    <property type="molecule type" value="Genomic_DNA"/>
</dbReference>
<name>A0ABV6CQB5_9SPHN</name>
<evidence type="ECO:0000313" key="2">
    <source>
        <dbReference type="Proteomes" id="UP001589798"/>
    </source>
</evidence>
<keyword evidence="2" id="KW-1185">Reference proteome</keyword>
<protein>
    <recommendedName>
        <fullName evidence="3">DNA-directed DNA polymerase family A palm domain-containing protein</fullName>
    </recommendedName>
</protein>
<dbReference type="RefSeq" id="WP_379485796.1">
    <property type="nucleotide sequence ID" value="NZ_JBHLWK010000004.1"/>
</dbReference>
<dbReference type="Proteomes" id="UP001589798">
    <property type="component" value="Unassembled WGS sequence"/>
</dbReference>
<accession>A0ABV6CQB5</accession>
<sequence>MKLLIMLNSQTSYLIQEAGYLAFIFKPNSVESTNLIFFLVEENKPNKGRRSKPSREFTLALGVMVAALLKQASVKIDGYLFRTMNRDSFIHKGLTDIPFGYRPFKAVVAGLKAKGYLEVVTGFKESTNIHDQGIATRFRATPKLITLAEQYGIKLSDWASHFTMLPKPKLVREPLQLRADSWTDKNRVKRKGGRMDYDPADQSAARHAKQVHDINTFVADQDIQPAECHFAFTRIFAQGDHPDFRWNKGARLYSYGFGKGYQNIPKAERRTITINGEPTVEVDISASYLTILHTLMGVPLPADPYDIPGVPRKVTKIWATITLGHTGFHSRWPEAAKRRYTSDHENGPADLQKDYPFGKTQGKILDSLQLLKDWPKNPISWADLQFLESSAVVDAVHRLAMDHRVVALPLHDALIVPRSKAALAEQVLSDCFLHHVGVRPGLTVKGAKASLAA</sequence>
<evidence type="ECO:0008006" key="3">
    <source>
        <dbReference type="Google" id="ProtNLM"/>
    </source>
</evidence>
<evidence type="ECO:0000313" key="1">
    <source>
        <dbReference type="EMBL" id="MFC0202923.1"/>
    </source>
</evidence>
<reference evidence="1 2" key="1">
    <citation type="submission" date="2024-09" db="EMBL/GenBank/DDBJ databases">
        <authorList>
            <person name="Sun Q."/>
            <person name="Mori K."/>
        </authorList>
    </citation>
    <scope>NUCLEOTIDE SEQUENCE [LARGE SCALE GENOMIC DNA]</scope>
    <source>
        <strain evidence="1 2">CCM 7706</strain>
    </source>
</reference>
<gene>
    <name evidence="1" type="ORF">ACFFJC_01420</name>
</gene>
<organism evidence="1 2">
    <name type="scientific">Novosphingobium soli</name>
    <dbReference type="NCBI Taxonomy" id="574956"/>
    <lineage>
        <taxon>Bacteria</taxon>
        <taxon>Pseudomonadati</taxon>
        <taxon>Pseudomonadota</taxon>
        <taxon>Alphaproteobacteria</taxon>
        <taxon>Sphingomonadales</taxon>
        <taxon>Sphingomonadaceae</taxon>
        <taxon>Novosphingobium</taxon>
    </lineage>
</organism>